<reference evidence="1 2" key="1">
    <citation type="submission" date="2024-09" db="EMBL/GenBank/DDBJ databases">
        <title>Floridaenema gen nov. (Aerosakkonemataceae, Aerosakkonematales ord. nov., Cyanobacteria) from benthic tropical and subtropical fresh waters, with the description of four new species.</title>
        <authorList>
            <person name="Moretto J.A."/>
            <person name="Berthold D.E."/>
            <person name="Lefler F.W."/>
            <person name="Huang I.-S."/>
            <person name="Laughinghouse H. IV."/>
        </authorList>
    </citation>
    <scope>NUCLEOTIDE SEQUENCE [LARGE SCALE GENOMIC DNA]</scope>
    <source>
        <strain evidence="1 2">BLCC-F46</strain>
    </source>
</reference>
<keyword evidence="2" id="KW-1185">Reference proteome</keyword>
<organism evidence="1 2">
    <name type="scientific">Floridaenema aerugineum BLCC-F46</name>
    <dbReference type="NCBI Taxonomy" id="3153654"/>
    <lineage>
        <taxon>Bacteria</taxon>
        <taxon>Bacillati</taxon>
        <taxon>Cyanobacteriota</taxon>
        <taxon>Cyanophyceae</taxon>
        <taxon>Oscillatoriophycideae</taxon>
        <taxon>Aerosakkonematales</taxon>
        <taxon>Aerosakkonemataceae</taxon>
        <taxon>Floridanema</taxon>
        <taxon>Floridanema aerugineum</taxon>
    </lineage>
</organism>
<comment type="caution">
    <text evidence="1">The sequence shown here is derived from an EMBL/GenBank/DDBJ whole genome shotgun (WGS) entry which is preliminary data.</text>
</comment>
<accession>A0ABV4X7D0</accession>
<protein>
    <submittedName>
        <fullName evidence="1">Uncharacterized protein</fullName>
    </submittedName>
</protein>
<proteinExistence type="predicted"/>
<evidence type="ECO:0000313" key="1">
    <source>
        <dbReference type="EMBL" id="MFB2878703.1"/>
    </source>
</evidence>
<dbReference type="RefSeq" id="WP_413271767.1">
    <property type="nucleotide sequence ID" value="NZ_JBHFNQ010000135.1"/>
</dbReference>
<sequence>MVLHPSSPEYCYFVIFLFDSRIRLLPKEDNEQYKAAKVIIKEALKQCLLAQNATVKP</sequence>
<dbReference type="EMBL" id="JBHFNQ010000135">
    <property type="protein sequence ID" value="MFB2878703.1"/>
    <property type="molecule type" value="Genomic_DNA"/>
</dbReference>
<gene>
    <name evidence="1" type="ORF">ACE1CC_17780</name>
</gene>
<dbReference type="Proteomes" id="UP001576774">
    <property type="component" value="Unassembled WGS sequence"/>
</dbReference>
<name>A0ABV4X7D0_9CYAN</name>
<evidence type="ECO:0000313" key="2">
    <source>
        <dbReference type="Proteomes" id="UP001576774"/>
    </source>
</evidence>